<evidence type="ECO:0000256" key="5">
    <source>
        <dbReference type="ARBA" id="ARBA00023002"/>
    </source>
</evidence>
<dbReference type="InterPro" id="IPR050741">
    <property type="entry name" value="Acyl-CoA_dehydrogenase"/>
</dbReference>
<dbReference type="InterPro" id="IPR009100">
    <property type="entry name" value="AcylCoA_DH/oxidase_NM_dom_sf"/>
</dbReference>
<evidence type="ECO:0000256" key="4">
    <source>
        <dbReference type="ARBA" id="ARBA00022827"/>
    </source>
</evidence>
<reference evidence="12 13" key="1">
    <citation type="submission" date="2019-07" db="EMBL/GenBank/DDBJ databases">
        <title>New species of Amycolatopsis and Streptomyces.</title>
        <authorList>
            <person name="Duangmal K."/>
            <person name="Teo W.F.A."/>
            <person name="Lipun K."/>
        </authorList>
    </citation>
    <scope>NUCLEOTIDE SEQUENCE [LARGE SCALE GENOMIC DNA]</scope>
    <source>
        <strain evidence="12 13">JCM 30562</strain>
    </source>
</reference>
<protein>
    <recommendedName>
        <fullName evidence="7">Acyl-[acyl-carrier-protein] dehydrogenase MbtN</fullName>
    </recommendedName>
    <alternativeName>
        <fullName evidence="8">Mycobactin synthase protein N</fullName>
    </alternativeName>
</protein>
<dbReference type="EMBL" id="VJZA01000010">
    <property type="protein sequence ID" value="TVT23644.1"/>
    <property type="molecule type" value="Genomic_DNA"/>
</dbReference>
<evidence type="ECO:0000256" key="8">
    <source>
        <dbReference type="ARBA" id="ARBA00042660"/>
    </source>
</evidence>
<dbReference type="OrthoDB" id="4161535at2"/>
<evidence type="ECO:0000256" key="6">
    <source>
        <dbReference type="ARBA" id="ARBA00037085"/>
    </source>
</evidence>
<keyword evidence="5 9" id="KW-0560">Oxidoreductase</keyword>
<dbReference type="Pfam" id="PF00441">
    <property type="entry name" value="Acyl-CoA_dh_1"/>
    <property type="match status" value="1"/>
</dbReference>
<dbReference type="InterPro" id="IPR046373">
    <property type="entry name" value="Acyl-CoA_Oxase/DH_mid-dom_sf"/>
</dbReference>
<dbReference type="GO" id="GO:0005737">
    <property type="term" value="C:cytoplasm"/>
    <property type="evidence" value="ECO:0007669"/>
    <property type="project" value="TreeGrafter"/>
</dbReference>
<dbReference type="SUPFAM" id="SSF56645">
    <property type="entry name" value="Acyl-CoA dehydrogenase NM domain-like"/>
    <property type="match status" value="1"/>
</dbReference>
<evidence type="ECO:0000259" key="10">
    <source>
        <dbReference type="Pfam" id="PF00441"/>
    </source>
</evidence>
<dbReference type="Gene3D" id="2.40.110.10">
    <property type="entry name" value="Butyryl-CoA Dehydrogenase, subunit A, domain 2"/>
    <property type="match status" value="1"/>
</dbReference>
<dbReference type="Gene3D" id="1.20.140.10">
    <property type="entry name" value="Butyryl-CoA Dehydrogenase, subunit A, domain 3"/>
    <property type="match status" value="1"/>
</dbReference>
<sequence>MAELSSSGAVRQLYGETPRGNLDPLVLRRLIGRACQDGRLGPVLALSVQLATALPLLAESAVTPCAREVLDACLAGEEVVAVAATDETAGSDLVGAKSAVALEGTEKLVLRGRKRWVTSALFARHALVLAKHRPGRHFTNFTWFLVPLAAAGVSVSPVDTTLFEGAGLGHLTFDGVEIAPEWVLGGFGRGLAMFSRHITVERLASATWAIHLCHTVISRTVRRLDDRQVDDLPLSRNPAVRQRLAGCLVQLHGLNALWERLRERIAVEHDAVAGALLKAASAATVDQVMTACSQFHGADGFRSGGVQQMRAEAAVFGIGGGATELMLDVVADHLPALLKELES</sequence>
<comment type="similarity">
    <text evidence="2 9">Belongs to the acyl-CoA dehydrogenase family.</text>
</comment>
<organism evidence="12 13">
    <name type="scientific">Amycolatopsis acidiphila</name>
    <dbReference type="NCBI Taxonomy" id="715473"/>
    <lineage>
        <taxon>Bacteria</taxon>
        <taxon>Bacillati</taxon>
        <taxon>Actinomycetota</taxon>
        <taxon>Actinomycetes</taxon>
        <taxon>Pseudonocardiales</taxon>
        <taxon>Pseudonocardiaceae</taxon>
        <taxon>Amycolatopsis</taxon>
    </lineage>
</organism>
<dbReference type="InterPro" id="IPR009075">
    <property type="entry name" value="AcylCo_DH/oxidase_C"/>
</dbReference>
<dbReference type="PANTHER" id="PTHR48083:SF20">
    <property type="entry name" value="LONG-CHAIN SPECIFIC ACYL-COA DEHYDROGENASE, MITOCHONDRIAL"/>
    <property type="match status" value="1"/>
</dbReference>
<feature type="domain" description="Acyl-CoA dehydrogenase/oxidase C-terminal" evidence="10">
    <location>
        <begin position="188"/>
        <end position="333"/>
    </location>
</feature>
<dbReference type="SUPFAM" id="SSF47203">
    <property type="entry name" value="Acyl-CoA dehydrogenase C-terminal domain-like"/>
    <property type="match status" value="1"/>
</dbReference>
<comment type="function">
    <text evidence="6">Catalyzes the dehydrogenation at the alpha-beta position of ACP-bound acyl chains. This results in the introduction of a double bond in the lipidic chain, which is further transferred to the epsilon-amino group of lysine residue in the mycobactin core by MbtK.</text>
</comment>
<keyword evidence="13" id="KW-1185">Reference proteome</keyword>
<evidence type="ECO:0000256" key="2">
    <source>
        <dbReference type="ARBA" id="ARBA00009347"/>
    </source>
</evidence>
<evidence type="ECO:0000259" key="11">
    <source>
        <dbReference type="Pfam" id="PF02770"/>
    </source>
</evidence>
<name>A0A558AH95_9PSEU</name>
<evidence type="ECO:0000256" key="9">
    <source>
        <dbReference type="RuleBase" id="RU362125"/>
    </source>
</evidence>
<gene>
    <name evidence="12" type="ORF">FNH06_09055</name>
</gene>
<feature type="domain" description="Acyl-CoA oxidase/dehydrogenase middle" evidence="11">
    <location>
        <begin position="81"/>
        <end position="176"/>
    </location>
</feature>
<comment type="cofactor">
    <cofactor evidence="9">
        <name>FAD</name>
        <dbReference type="ChEBI" id="CHEBI:57692"/>
    </cofactor>
</comment>
<dbReference type="PANTHER" id="PTHR48083">
    <property type="entry name" value="MEDIUM-CHAIN SPECIFIC ACYL-COA DEHYDROGENASE, MITOCHONDRIAL-RELATED"/>
    <property type="match status" value="1"/>
</dbReference>
<dbReference type="Pfam" id="PF02770">
    <property type="entry name" value="Acyl-CoA_dh_M"/>
    <property type="match status" value="1"/>
</dbReference>
<evidence type="ECO:0000313" key="12">
    <source>
        <dbReference type="EMBL" id="TVT23644.1"/>
    </source>
</evidence>
<evidence type="ECO:0000256" key="1">
    <source>
        <dbReference type="ARBA" id="ARBA00005102"/>
    </source>
</evidence>
<keyword evidence="3 9" id="KW-0285">Flavoprotein</keyword>
<evidence type="ECO:0000313" key="13">
    <source>
        <dbReference type="Proteomes" id="UP000318578"/>
    </source>
</evidence>
<dbReference type="RefSeq" id="WP_144636524.1">
    <property type="nucleotide sequence ID" value="NZ_BNAX01000009.1"/>
</dbReference>
<evidence type="ECO:0000256" key="7">
    <source>
        <dbReference type="ARBA" id="ARBA00040394"/>
    </source>
</evidence>
<accession>A0A558AH95</accession>
<dbReference type="GO" id="GO:0033539">
    <property type="term" value="P:fatty acid beta-oxidation using acyl-CoA dehydrogenase"/>
    <property type="evidence" value="ECO:0007669"/>
    <property type="project" value="TreeGrafter"/>
</dbReference>
<dbReference type="Proteomes" id="UP000318578">
    <property type="component" value="Unassembled WGS sequence"/>
</dbReference>
<dbReference type="InterPro" id="IPR036250">
    <property type="entry name" value="AcylCo_DH-like_C"/>
</dbReference>
<dbReference type="GO" id="GO:0003995">
    <property type="term" value="F:acyl-CoA dehydrogenase activity"/>
    <property type="evidence" value="ECO:0007669"/>
    <property type="project" value="TreeGrafter"/>
</dbReference>
<evidence type="ECO:0000256" key="3">
    <source>
        <dbReference type="ARBA" id="ARBA00022630"/>
    </source>
</evidence>
<dbReference type="AlphaFoldDB" id="A0A558AH95"/>
<comment type="caution">
    <text evidence="12">The sequence shown here is derived from an EMBL/GenBank/DDBJ whole genome shotgun (WGS) entry which is preliminary data.</text>
</comment>
<dbReference type="GO" id="GO:0050660">
    <property type="term" value="F:flavin adenine dinucleotide binding"/>
    <property type="evidence" value="ECO:0007669"/>
    <property type="project" value="TreeGrafter"/>
</dbReference>
<proteinExistence type="inferred from homology"/>
<dbReference type="InterPro" id="IPR006091">
    <property type="entry name" value="Acyl-CoA_Oxase/DH_mid-dom"/>
</dbReference>
<keyword evidence="4 9" id="KW-0274">FAD</keyword>
<comment type="pathway">
    <text evidence="1">Siderophore biosynthesis; mycobactin biosynthesis.</text>
</comment>